<protein>
    <submittedName>
        <fullName evidence="1">Uncharacterized protein</fullName>
    </submittedName>
</protein>
<dbReference type="KEGG" id="samy:DB32_008316"/>
<evidence type="ECO:0000313" key="2">
    <source>
        <dbReference type="Proteomes" id="UP000034883"/>
    </source>
</evidence>
<sequence length="56" mass="6125">MGTLRTRDRDVPLTVEALALPENAELRQGTAKIWAGTDDFDDVGFRADPIDGALPR</sequence>
<name>A0A0F6W9Y7_9BACT</name>
<evidence type="ECO:0000313" key="1">
    <source>
        <dbReference type="EMBL" id="AKF11167.1"/>
    </source>
</evidence>
<reference evidence="1 2" key="1">
    <citation type="submission" date="2015-03" db="EMBL/GenBank/DDBJ databases">
        <title>Genome assembly of Sandaracinus amylolyticus DSM 53668.</title>
        <authorList>
            <person name="Sharma G."/>
            <person name="Subramanian S."/>
        </authorList>
    </citation>
    <scope>NUCLEOTIDE SEQUENCE [LARGE SCALE GENOMIC DNA]</scope>
    <source>
        <strain evidence="1 2">DSM 53668</strain>
    </source>
</reference>
<dbReference type="AlphaFoldDB" id="A0A0F6W9Y7"/>
<accession>A0A0F6W9Y7</accession>
<keyword evidence="2" id="KW-1185">Reference proteome</keyword>
<dbReference type="RefSeq" id="WP_157070260.1">
    <property type="nucleotide sequence ID" value="NZ_CP011125.1"/>
</dbReference>
<dbReference type="Proteomes" id="UP000034883">
    <property type="component" value="Chromosome"/>
</dbReference>
<dbReference type="STRING" id="927083.DB32_008316"/>
<dbReference type="EMBL" id="CP011125">
    <property type="protein sequence ID" value="AKF11167.1"/>
    <property type="molecule type" value="Genomic_DNA"/>
</dbReference>
<gene>
    <name evidence="1" type="ORF">DB32_008316</name>
</gene>
<organism evidence="1 2">
    <name type="scientific">Sandaracinus amylolyticus</name>
    <dbReference type="NCBI Taxonomy" id="927083"/>
    <lineage>
        <taxon>Bacteria</taxon>
        <taxon>Pseudomonadati</taxon>
        <taxon>Myxococcota</taxon>
        <taxon>Polyangia</taxon>
        <taxon>Polyangiales</taxon>
        <taxon>Sandaracinaceae</taxon>
        <taxon>Sandaracinus</taxon>
    </lineage>
</organism>
<proteinExistence type="predicted"/>